<dbReference type="AlphaFoldDB" id="A0A1J0WK29"/>
<keyword evidence="12" id="KW-0223">Dioxygenase</keyword>
<dbReference type="GO" id="GO:0000166">
    <property type="term" value="F:nucleotide binding"/>
    <property type="evidence" value="ECO:0007669"/>
    <property type="project" value="UniProtKB-KW"/>
</dbReference>
<evidence type="ECO:0000256" key="10">
    <source>
        <dbReference type="ARBA" id="ARBA00049401"/>
    </source>
</evidence>
<comment type="cofactor">
    <cofactor evidence="1">
        <name>FMN</name>
        <dbReference type="ChEBI" id="CHEBI:58210"/>
    </cofactor>
</comment>
<dbReference type="GO" id="GO:0018580">
    <property type="term" value="F:nitronate monooxygenase activity"/>
    <property type="evidence" value="ECO:0007669"/>
    <property type="project" value="InterPro"/>
</dbReference>
<dbReference type="RefSeq" id="WP_071973006.1">
    <property type="nucleotide sequence ID" value="NZ_CP018076.1"/>
</dbReference>
<dbReference type="GO" id="GO:0009636">
    <property type="term" value="P:response to toxic substance"/>
    <property type="evidence" value="ECO:0007669"/>
    <property type="project" value="UniProtKB-KW"/>
</dbReference>
<dbReference type="EMBL" id="CP018076">
    <property type="protein sequence ID" value="APE44659.1"/>
    <property type="molecule type" value="Genomic_DNA"/>
</dbReference>
<protein>
    <recommendedName>
        <fullName evidence="11">Nitronate monooxygenase</fullName>
    </recommendedName>
    <alternativeName>
        <fullName evidence="9">Propionate 3-nitronate monooxygenase</fullName>
    </alternativeName>
</protein>
<dbReference type="PANTHER" id="PTHR42747:SF3">
    <property type="entry name" value="NITRONATE MONOOXYGENASE-RELATED"/>
    <property type="match status" value="1"/>
</dbReference>
<reference evidence="12 13" key="1">
    <citation type="submission" date="2016-11" db="EMBL/GenBank/DDBJ databases">
        <title>Complete genome sequence of Sulfitobacter sp. AM1-D1, a toxic bacteria associated with marine dinoflagellate Alexandrium minutum in East China Sea.</title>
        <authorList>
            <person name="Yang Q."/>
            <person name="Zhang X."/>
            <person name="Tian X."/>
        </authorList>
    </citation>
    <scope>NUCLEOTIDE SEQUENCE [LARGE SCALE GENOMIC DNA]</scope>
    <source>
        <strain evidence="12 13">AM1-D1</strain>
    </source>
</reference>
<evidence type="ECO:0000313" key="13">
    <source>
        <dbReference type="Proteomes" id="UP000181897"/>
    </source>
</evidence>
<accession>A0A1J0WK29</accession>
<dbReference type="FunFam" id="3.20.20.70:FF:000154">
    <property type="entry name" value="Probable nitronate monooxygenase"/>
    <property type="match status" value="1"/>
</dbReference>
<keyword evidence="8" id="KW-0503">Monooxygenase</keyword>
<dbReference type="GO" id="GO:0051213">
    <property type="term" value="F:dioxygenase activity"/>
    <property type="evidence" value="ECO:0007669"/>
    <property type="project" value="UniProtKB-KW"/>
</dbReference>
<dbReference type="CDD" id="cd04730">
    <property type="entry name" value="NPD_like"/>
    <property type="match status" value="1"/>
</dbReference>
<comment type="similarity">
    <text evidence="2">Belongs to the nitronate monooxygenase family. NMO class I subfamily.</text>
</comment>
<sequence>MMDALGLRLPIFQAPMAGVSTPQLAAAVSNAGGLGAIGVGATDAAGSAEMIAETRAATDGPFNVNVFSHETPQPDPEAEQAWLDLLHPLFAEFDAAPPARLRTIYRSFDDDPDLLALLIETRPAVVSFHFGLPGAQAVRALRDAGITLLATATNTDEGRRIKAAGLHGIVAQGIEAGGHRGVFDCRAPDPQLGTLALTRLLTAELDMPVVAAGGIMDGAGIAAALRLGAVAAQLGTAFIDCPESAADAAYRAALHGPGGYRTRLTSVISGRPARALENRFTAEDSVARHGTPPAYPIAYDAGKALNAAAKAAGEHGFGAQWAGQGAPLARTLPAAELVATLARELEAHR</sequence>
<evidence type="ECO:0000256" key="6">
    <source>
        <dbReference type="ARBA" id="ARBA00022741"/>
    </source>
</evidence>
<evidence type="ECO:0000313" key="12">
    <source>
        <dbReference type="EMBL" id="APE44659.1"/>
    </source>
</evidence>
<gene>
    <name evidence="12" type="ORF">BOO69_15505</name>
</gene>
<dbReference type="Pfam" id="PF03060">
    <property type="entry name" value="NMO"/>
    <property type="match status" value="1"/>
</dbReference>
<keyword evidence="7" id="KW-0560">Oxidoreductase</keyword>
<dbReference type="SUPFAM" id="SSF51412">
    <property type="entry name" value="Inosine monophosphate dehydrogenase (IMPDH)"/>
    <property type="match status" value="1"/>
</dbReference>
<evidence type="ECO:0000256" key="9">
    <source>
        <dbReference type="ARBA" id="ARBA00031155"/>
    </source>
</evidence>
<dbReference type="Proteomes" id="UP000181897">
    <property type="component" value="Chromosome"/>
</dbReference>
<dbReference type="InterPro" id="IPR004136">
    <property type="entry name" value="NMO"/>
</dbReference>
<name>A0A1J0WK29_9RHOB</name>
<organism evidence="12 13">
    <name type="scientific">Sulfitobacter alexandrii</name>
    <dbReference type="NCBI Taxonomy" id="1917485"/>
    <lineage>
        <taxon>Bacteria</taxon>
        <taxon>Pseudomonadati</taxon>
        <taxon>Pseudomonadota</taxon>
        <taxon>Alphaproteobacteria</taxon>
        <taxon>Rhodobacterales</taxon>
        <taxon>Roseobacteraceae</taxon>
        <taxon>Sulfitobacter</taxon>
    </lineage>
</organism>
<evidence type="ECO:0000256" key="11">
    <source>
        <dbReference type="ARBA" id="ARBA00067136"/>
    </source>
</evidence>
<evidence type="ECO:0000256" key="3">
    <source>
        <dbReference type="ARBA" id="ARBA00022575"/>
    </source>
</evidence>
<dbReference type="OrthoDB" id="9778912at2"/>
<keyword evidence="3" id="KW-0216">Detoxification</keyword>
<dbReference type="KEGG" id="suam:BOO69_15505"/>
<keyword evidence="5" id="KW-0288">FMN</keyword>
<keyword evidence="4" id="KW-0285">Flavoprotein</keyword>
<keyword evidence="6" id="KW-0547">Nucleotide-binding</keyword>
<comment type="catalytic activity">
    <reaction evidence="10">
        <text>3 propionate 3-nitronate + 3 O2 + H2O = 3 3-oxopropanoate + 2 nitrate + nitrite + H2O2 + 3 H(+)</text>
        <dbReference type="Rhea" id="RHEA:57332"/>
        <dbReference type="ChEBI" id="CHEBI:15377"/>
        <dbReference type="ChEBI" id="CHEBI:15378"/>
        <dbReference type="ChEBI" id="CHEBI:15379"/>
        <dbReference type="ChEBI" id="CHEBI:16240"/>
        <dbReference type="ChEBI" id="CHEBI:16301"/>
        <dbReference type="ChEBI" id="CHEBI:17632"/>
        <dbReference type="ChEBI" id="CHEBI:33190"/>
        <dbReference type="ChEBI" id="CHEBI:136067"/>
    </reaction>
</comment>
<evidence type="ECO:0000256" key="2">
    <source>
        <dbReference type="ARBA" id="ARBA00009881"/>
    </source>
</evidence>
<dbReference type="STRING" id="1917485.BOO69_15505"/>
<evidence type="ECO:0000256" key="4">
    <source>
        <dbReference type="ARBA" id="ARBA00022630"/>
    </source>
</evidence>
<keyword evidence="13" id="KW-1185">Reference proteome</keyword>
<proteinExistence type="inferred from homology"/>
<evidence type="ECO:0000256" key="8">
    <source>
        <dbReference type="ARBA" id="ARBA00023033"/>
    </source>
</evidence>
<dbReference type="Gene3D" id="3.20.20.70">
    <property type="entry name" value="Aldolase class I"/>
    <property type="match status" value="1"/>
</dbReference>
<evidence type="ECO:0000256" key="7">
    <source>
        <dbReference type="ARBA" id="ARBA00023002"/>
    </source>
</evidence>
<dbReference type="PANTHER" id="PTHR42747">
    <property type="entry name" value="NITRONATE MONOOXYGENASE-RELATED"/>
    <property type="match status" value="1"/>
</dbReference>
<evidence type="ECO:0000256" key="5">
    <source>
        <dbReference type="ARBA" id="ARBA00022643"/>
    </source>
</evidence>
<dbReference type="InterPro" id="IPR013785">
    <property type="entry name" value="Aldolase_TIM"/>
</dbReference>
<evidence type="ECO:0000256" key="1">
    <source>
        <dbReference type="ARBA" id="ARBA00001917"/>
    </source>
</evidence>